<organism evidence="2 3">
    <name type="scientific">Triticum urartu</name>
    <name type="common">Red wild einkorn</name>
    <name type="synonym">Crithodium urartu</name>
    <dbReference type="NCBI Taxonomy" id="4572"/>
    <lineage>
        <taxon>Eukaryota</taxon>
        <taxon>Viridiplantae</taxon>
        <taxon>Streptophyta</taxon>
        <taxon>Embryophyta</taxon>
        <taxon>Tracheophyta</taxon>
        <taxon>Spermatophyta</taxon>
        <taxon>Magnoliopsida</taxon>
        <taxon>Liliopsida</taxon>
        <taxon>Poales</taxon>
        <taxon>Poaceae</taxon>
        <taxon>BOP clade</taxon>
        <taxon>Pooideae</taxon>
        <taxon>Triticodae</taxon>
        <taxon>Triticeae</taxon>
        <taxon>Triticinae</taxon>
        <taxon>Triticum</taxon>
    </lineage>
</organism>
<sequence length="243" mass="24619">VLGARVAREDAARDGLAEQRGAVVRRAERRAPLGGEPDLGRLALAQVLKVRLEQPGEEVGDAVVELAEGLVRVVAREHGLRVLRLLLAPGLGGLRGGGPAAADAAPLAALAPGAAAAVLDGGRGDVVLVLALVAGAVEDAVEDLGEVLEAAEAGEAAEVGGERARVVGVHPERGGVEALAVGLAEAADAAEVAHEAQRRARVGGPRDAEQRGHVGGRGRAGHDLEEEVDAGVARRGVRQRASR</sequence>
<keyword evidence="3" id="KW-1185">Reference proteome</keyword>
<dbReference type="Gramene" id="TuG1812G0300005861.01.T01">
    <property type="protein sequence ID" value="TuG1812G0300005861.01.T01.cds449503"/>
    <property type="gene ID" value="TuG1812G0300005861.01"/>
</dbReference>
<proteinExistence type="predicted"/>
<reference evidence="3" key="1">
    <citation type="journal article" date="2013" name="Nature">
        <title>Draft genome of the wheat A-genome progenitor Triticum urartu.</title>
        <authorList>
            <person name="Ling H.Q."/>
            <person name="Zhao S."/>
            <person name="Liu D."/>
            <person name="Wang J."/>
            <person name="Sun H."/>
            <person name="Zhang C."/>
            <person name="Fan H."/>
            <person name="Li D."/>
            <person name="Dong L."/>
            <person name="Tao Y."/>
            <person name="Gao C."/>
            <person name="Wu H."/>
            <person name="Li Y."/>
            <person name="Cui Y."/>
            <person name="Guo X."/>
            <person name="Zheng S."/>
            <person name="Wang B."/>
            <person name="Yu K."/>
            <person name="Liang Q."/>
            <person name="Yang W."/>
            <person name="Lou X."/>
            <person name="Chen J."/>
            <person name="Feng M."/>
            <person name="Jian J."/>
            <person name="Zhang X."/>
            <person name="Luo G."/>
            <person name="Jiang Y."/>
            <person name="Liu J."/>
            <person name="Wang Z."/>
            <person name="Sha Y."/>
            <person name="Zhang B."/>
            <person name="Wu H."/>
            <person name="Tang D."/>
            <person name="Shen Q."/>
            <person name="Xue P."/>
            <person name="Zou S."/>
            <person name="Wang X."/>
            <person name="Liu X."/>
            <person name="Wang F."/>
            <person name="Yang Y."/>
            <person name="An X."/>
            <person name="Dong Z."/>
            <person name="Zhang K."/>
            <person name="Zhang X."/>
            <person name="Luo M.C."/>
            <person name="Dvorak J."/>
            <person name="Tong Y."/>
            <person name="Wang J."/>
            <person name="Yang H."/>
            <person name="Li Z."/>
            <person name="Wang D."/>
            <person name="Zhang A."/>
            <person name="Wang J."/>
        </authorList>
    </citation>
    <scope>NUCLEOTIDE SEQUENCE</scope>
    <source>
        <strain evidence="3">cv. G1812</strain>
    </source>
</reference>
<feature type="compositionally biased region" description="Basic and acidic residues" evidence="1">
    <location>
        <begin position="195"/>
        <end position="212"/>
    </location>
</feature>
<reference evidence="2" key="3">
    <citation type="submission" date="2022-06" db="UniProtKB">
        <authorList>
            <consortium name="EnsemblPlants"/>
        </authorList>
    </citation>
    <scope>IDENTIFICATION</scope>
</reference>
<feature type="region of interest" description="Disordered" evidence="1">
    <location>
        <begin position="195"/>
        <end position="243"/>
    </location>
</feature>
<accession>A0A8R7Q102</accession>
<dbReference type="AlphaFoldDB" id="A0A8R7Q102"/>
<reference evidence="2" key="2">
    <citation type="submission" date="2018-03" db="EMBL/GenBank/DDBJ databases">
        <title>The Triticum urartu genome reveals the dynamic nature of wheat genome evolution.</title>
        <authorList>
            <person name="Ling H."/>
            <person name="Ma B."/>
            <person name="Shi X."/>
            <person name="Liu H."/>
            <person name="Dong L."/>
            <person name="Sun H."/>
            <person name="Cao Y."/>
            <person name="Gao Q."/>
            <person name="Zheng S."/>
            <person name="Li Y."/>
            <person name="Yu Y."/>
            <person name="Du H."/>
            <person name="Qi M."/>
            <person name="Li Y."/>
            <person name="Yu H."/>
            <person name="Cui Y."/>
            <person name="Wang N."/>
            <person name="Chen C."/>
            <person name="Wu H."/>
            <person name="Zhao Y."/>
            <person name="Zhang J."/>
            <person name="Li Y."/>
            <person name="Zhou W."/>
            <person name="Zhang B."/>
            <person name="Hu W."/>
            <person name="Eijk M."/>
            <person name="Tang J."/>
            <person name="Witsenboer H."/>
            <person name="Zhao S."/>
            <person name="Li Z."/>
            <person name="Zhang A."/>
            <person name="Wang D."/>
            <person name="Liang C."/>
        </authorList>
    </citation>
    <scope>NUCLEOTIDE SEQUENCE [LARGE SCALE GENOMIC DNA]</scope>
    <source>
        <strain evidence="2">cv. G1812</strain>
    </source>
</reference>
<protein>
    <submittedName>
        <fullName evidence="2">Uncharacterized protein</fullName>
    </submittedName>
</protein>
<name>A0A8R7Q102_TRIUA</name>
<evidence type="ECO:0000313" key="2">
    <source>
        <dbReference type="EnsemblPlants" id="TuG1812G0300005861.01.T01.cds449503"/>
    </source>
</evidence>
<evidence type="ECO:0000256" key="1">
    <source>
        <dbReference type="SAM" id="MobiDB-lite"/>
    </source>
</evidence>
<dbReference type="Proteomes" id="UP000015106">
    <property type="component" value="Chromosome 3"/>
</dbReference>
<dbReference type="EnsemblPlants" id="TuG1812G0300005861.01.T01">
    <property type="protein sequence ID" value="TuG1812G0300005861.01.T01.cds449503"/>
    <property type="gene ID" value="TuG1812G0300005861.01"/>
</dbReference>
<evidence type="ECO:0000313" key="3">
    <source>
        <dbReference type="Proteomes" id="UP000015106"/>
    </source>
</evidence>